<protein>
    <submittedName>
        <fullName evidence="2">Uncharacterized protein</fullName>
    </submittedName>
</protein>
<feature type="region of interest" description="Disordered" evidence="1">
    <location>
        <begin position="61"/>
        <end position="108"/>
    </location>
</feature>
<name>A0A3R7KKP0_9TRYP</name>
<dbReference type="Proteomes" id="UP000284403">
    <property type="component" value="Unassembled WGS sequence"/>
</dbReference>
<comment type="caution">
    <text evidence="2">The sequence shown here is derived from an EMBL/GenBank/DDBJ whole genome shotgun (WGS) entry which is preliminary data.</text>
</comment>
<accession>A0A3R7KKP0</accession>
<evidence type="ECO:0000313" key="2">
    <source>
        <dbReference type="EMBL" id="RNF09385.1"/>
    </source>
</evidence>
<evidence type="ECO:0000313" key="3">
    <source>
        <dbReference type="Proteomes" id="UP000284403"/>
    </source>
</evidence>
<dbReference type="AlphaFoldDB" id="A0A3R7KKP0"/>
<gene>
    <name evidence="2" type="ORF">Tco025E_07010</name>
</gene>
<feature type="non-terminal residue" evidence="2">
    <location>
        <position position="108"/>
    </location>
</feature>
<organism evidence="2 3">
    <name type="scientific">Trypanosoma conorhini</name>
    <dbReference type="NCBI Taxonomy" id="83891"/>
    <lineage>
        <taxon>Eukaryota</taxon>
        <taxon>Discoba</taxon>
        <taxon>Euglenozoa</taxon>
        <taxon>Kinetoplastea</taxon>
        <taxon>Metakinetoplastina</taxon>
        <taxon>Trypanosomatida</taxon>
        <taxon>Trypanosomatidae</taxon>
        <taxon>Trypanosoma</taxon>
    </lineage>
</organism>
<feature type="compositionally biased region" description="Basic and acidic residues" evidence="1">
    <location>
        <begin position="68"/>
        <end position="82"/>
    </location>
</feature>
<proteinExistence type="predicted"/>
<reference evidence="2 3" key="1">
    <citation type="journal article" date="2018" name="BMC Genomics">
        <title>Genomic comparison of Trypanosoma conorhini and Trypanosoma rangeli to Trypanosoma cruzi strains of high and low virulence.</title>
        <authorList>
            <person name="Bradwell K.R."/>
            <person name="Koparde V.N."/>
            <person name="Matveyev A.V."/>
            <person name="Serrano M.G."/>
            <person name="Alves J.M."/>
            <person name="Parikh H."/>
            <person name="Huang B."/>
            <person name="Lee V."/>
            <person name="Espinosa-Alvarez O."/>
            <person name="Ortiz P.A."/>
            <person name="Costa-Martins A.G."/>
            <person name="Teixeira M.M."/>
            <person name="Buck G.A."/>
        </authorList>
    </citation>
    <scope>NUCLEOTIDE SEQUENCE [LARGE SCALE GENOMIC DNA]</scope>
    <source>
        <strain evidence="2 3">025E</strain>
    </source>
</reference>
<evidence type="ECO:0000256" key="1">
    <source>
        <dbReference type="SAM" id="MobiDB-lite"/>
    </source>
</evidence>
<dbReference type="GeneID" id="40320621"/>
<keyword evidence="3" id="KW-1185">Reference proteome</keyword>
<dbReference type="EMBL" id="MKKU01000511">
    <property type="protein sequence ID" value="RNF09385.1"/>
    <property type="molecule type" value="Genomic_DNA"/>
</dbReference>
<sequence>MPNTDSVVRWWVAFLRGNHGGVCGGRIALSPGNAREGSRRGNAEIPAFAVARGLLRARSGNGVAHNAASREDLGDAAERSDEPFVDAGAGRARRASLPGDSGLFGAFP</sequence>
<dbReference type="RefSeq" id="XP_029226024.1">
    <property type="nucleotide sequence ID" value="XM_029373877.1"/>
</dbReference>